<dbReference type="GO" id="GO:0042826">
    <property type="term" value="F:histone deacetylase binding"/>
    <property type="evidence" value="ECO:0007669"/>
    <property type="project" value="TreeGrafter"/>
</dbReference>
<dbReference type="InterPro" id="IPR002893">
    <property type="entry name" value="Znf_MYND"/>
</dbReference>
<reference evidence="9 10" key="1">
    <citation type="submission" date="2020-08" db="EMBL/GenBank/DDBJ databases">
        <title>Aphidius gifuensis genome sequencing and assembly.</title>
        <authorList>
            <person name="Du Z."/>
        </authorList>
    </citation>
    <scope>NUCLEOTIDE SEQUENCE [LARGE SCALE GENOMIC DNA]</scope>
    <source>
        <strain evidence="9">YNYX2018</strain>
        <tissue evidence="9">Adults</tissue>
    </source>
</reference>
<comment type="caution">
    <text evidence="9">The sequence shown here is derived from an EMBL/GenBank/DDBJ whole genome shotgun (WGS) entry which is preliminary data.</text>
</comment>
<evidence type="ECO:0000256" key="2">
    <source>
        <dbReference type="ARBA" id="ARBA00022679"/>
    </source>
</evidence>
<evidence type="ECO:0000256" key="4">
    <source>
        <dbReference type="ARBA" id="ARBA00022723"/>
    </source>
</evidence>
<dbReference type="SUPFAM" id="SSF144232">
    <property type="entry name" value="HIT/MYND zinc finger-like"/>
    <property type="match status" value="1"/>
</dbReference>
<protein>
    <recommendedName>
        <fullName evidence="8">MYND-type domain-containing protein</fullName>
    </recommendedName>
</protein>
<evidence type="ECO:0000256" key="1">
    <source>
        <dbReference type="ARBA" id="ARBA00022603"/>
    </source>
</evidence>
<dbReference type="GO" id="GO:0008170">
    <property type="term" value="F:N-methyltransferase activity"/>
    <property type="evidence" value="ECO:0007669"/>
    <property type="project" value="UniProtKB-ARBA"/>
</dbReference>
<dbReference type="Gene3D" id="6.10.140.2220">
    <property type="match status" value="1"/>
</dbReference>
<dbReference type="PROSITE" id="PS01360">
    <property type="entry name" value="ZF_MYND_1"/>
    <property type="match status" value="1"/>
</dbReference>
<dbReference type="Pfam" id="PF00856">
    <property type="entry name" value="SET"/>
    <property type="match status" value="1"/>
</dbReference>
<sequence length="1567" mass="179967">MDSNAMKNARCQYAQKTTFRDKFKVVWDNTTQYNNMNTGKTKKTVGHSILWKKVGNKEFTAAKKENYLHKSIEAYTKSIAFAPVGSSELSLAYANRSAVLFKARLYKDCLLDIERSLKAGYPDKLKTKLFLRQSLCFRALKPNSELEPSISMANAMQWLPDLKMNNPKYDITKEYQKMINELERPLMGYDAMRNGPQQYSQMTTFKDKFEMAWIFLAPYLMIDINHDEIDKTVSISKNWREIGDRKYTNAENKDYLLKSIEAYTKSIAHAPTGSKELSLAYANRSAVLFRARLYEDCLLDIERSLNADYPDKLKTKLFLRQSLCFKALKPNSELEPSISMANAISCDSNVDWIHVGSKIGYFAVKPIKQGEPLLECKFGPYHTVSKTKRYVGILGLRNNSDLICECRACVENWPTIKHLPFYQDCNIRLPAEIQKKLNDIASTFDEWRYHITRGDPQNLSTMKDHLNSMNDIFHQYITFPFMDFIKPPAESTNAVKQQFLHKTTFEDKFKVAWNFITPYYTTNHDNINKTVGQSMIWREVGNKEYTTAKNEDYLCKSIEAYTKSIAFAPSGSKELSLAYANRSAVLFKARLYEDCLLDIERSLKAGYPDKLKTKLFLRQSLCFKALKPSSELEPSISMASAMQWLPDLKKYNPKYNIIKEYPKMINDLEEPLTQGFLLAVKLFLKTLNSVGGLIELKKKIDNIDSMEKKELVFTDGILDVNAIDNFLRLDYFKILQSIFSSYHTVSKTERHIGFGNVSNDPLFCEFMDFIEPPLDEKDTAEEQFSAQITLKNKFAVIWKFISPFIIESRDELNKTVGDSMHWRKIGNKEYTTSTSQDYLRKSIEAYTKSIAFAPLGSNELSLAYANRSAVLFKARLYEDCLLDIERSLKSGYPGELKTALFLRQSLCFKALKSNSDLEASISMILISTSGPCFITSQTARHVASIYGRVAFMDIIKFSTDDMNIARRQYSQKTTFKDKFEVAWNFITPYIKEIRDKINKTVGQSMIWREIGNKEYTTAKNKDYLCKSIEAYTKSIAFAPVGSSELSLAYANRSAVLFRARLYEDCLLDIERSLKAGYPDKLKTKLFLRQSLCLKALKPSSELEPGVSIASAIQWLPDLKKYNPTYDITKEYPKMINDLKEPREIIKFIPEIKNDNAIIVDASDAIELKKTNDNNQHIVATRDIKSGEFIYISEPFAATINDKLRFTNCWHCGRQTWAGVPCDNCPNVIYCSDTCKKKAWASYHNTECLVLGQLLKLDILFNTEKSMTVKFLLKTLNSAGGLLALKKKVDSIDSIKNQGSIFSNGILDVNTIDNFHLLNYHEPKSNMCPLDSALTAVVIVTIFCQNTNILGKKMTLKDLFKSKNKKIFILGELILRYTMIDCYNSQSFVDADNVVWYTALIPFCRIIKPSCDPNVNWTYVGSNVGYYVCKPIKQGELIHGSSFGSYHTSSKLERYFRLRDTCDDAQPCECTACVENWSTIHSLPSYQSMTLSTRIKIELNCMMLKLKEWQKLIQQGDRKELLTIKDDLNRMNDMFHQYITVPCREISELYVSHKMFYSRLRLADDTLN</sequence>
<dbReference type="Gene3D" id="1.25.40.10">
    <property type="entry name" value="Tetratricopeptide repeat domain"/>
    <property type="match status" value="5"/>
</dbReference>
<keyword evidence="2" id="KW-0808">Transferase</keyword>
<dbReference type="GO" id="GO:0008757">
    <property type="term" value="F:S-adenosylmethionine-dependent methyltransferase activity"/>
    <property type="evidence" value="ECO:0007669"/>
    <property type="project" value="UniProtKB-ARBA"/>
</dbReference>
<evidence type="ECO:0000256" key="6">
    <source>
        <dbReference type="ARBA" id="ARBA00022833"/>
    </source>
</evidence>
<dbReference type="Proteomes" id="UP000639338">
    <property type="component" value="Unassembled WGS sequence"/>
</dbReference>
<dbReference type="GO" id="GO:0008276">
    <property type="term" value="F:protein methyltransferase activity"/>
    <property type="evidence" value="ECO:0007669"/>
    <property type="project" value="UniProtKB-ARBA"/>
</dbReference>
<dbReference type="SUPFAM" id="SSF48452">
    <property type="entry name" value="TPR-like"/>
    <property type="match status" value="2"/>
</dbReference>
<dbReference type="InterPro" id="IPR001214">
    <property type="entry name" value="SET_dom"/>
</dbReference>
<dbReference type="Gene3D" id="1.10.220.160">
    <property type="match status" value="1"/>
</dbReference>
<dbReference type="PANTHER" id="PTHR46165">
    <property type="entry name" value="SET AND MYND DOMAIN-CONTAINING PROTEIN 4"/>
    <property type="match status" value="1"/>
</dbReference>
<dbReference type="Gene3D" id="2.170.270.10">
    <property type="entry name" value="SET domain"/>
    <property type="match status" value="1"/>
</dbReference>
<keyword evidence="1" id="KW-0489">Methyltransferase</keyword>
<dbReference type="GO" id="GO:0005737">
    <property type="term" value="C:cytoplasm"/>
    <property type="evidence" value="ECO:0007669"/>
    <property type="project" value="TreeGrafter"/>
</dbReference>
<proteinExistence type="predicted"/>
<gene>
    <name evidence="9" type="ORF">HCN44_007018</name>
</gene>
<dbReference type="GO" id="GO:0005634">
    <property type="term" value="C:nucleus"/>
    <property type="evidence" value="ECO:0007669"/>
    <property type="project" value="TreeGrafter"/>
</dbReference>
<dbReference type="Pfam" id="PF01753">
    <property type="entry name" value="zf-MYND"/>
    <property type="match status" value="1"/>
</dbReference>
<evidence type="ECO:0000256" key="7">
    <source>
        <dbReference type="PROSITE-ProRule" id="PRU00134"/>
    </source>
</evidence>
<evidence type="ECO:0000259" key="8">
    <source>
        <dbReference type="PROSITE" id="PS50865"/>
    </source>
</evidence>
<keyword evidence="4" id="KW-0479">Metal-binding</keyword>
<evidence type="ECO:0000256" key="3">
    <source>
        <dbReference type="ARBA" id="ARBA00022691"/>
    </source>
</evidence>
<dbReference type="PANTHER" id="PTHR46165:SF6">
    <property type="entry name" value="SET AND MYND DOMAIN-CONTAINING PROTEIN 4-LIKE PROTEIN"/>
    <property type="match status" value="1"/>
</dbReference>
<dbReference type="OrthoDB" id="7770870at2759"/>
<dbReference type="SUPFAM" id="SSF82199">
    <property type="entry name" value="SET domain"/>
    <property type="match status" value="1"/>
</dbReference>
<evidence type="ECO:0000313" key="10">
    <source>
        <dbReference type="Proteomes" id="UP000639338"/>
    </source>
</evidence>
<keyword evidence="10" id="KW-1185">Reference proteome</keyword>
<dbReference type="InterPro" id="IPR011990">
    <property type="entry name" value="TPR-like_helical_dom_sf"/>
</dbReference>
<organism evidence="9 10">
    <name type="scientific">Aphidius gifuensis</name>
    <name type="common">Parasitoid wasp</name>
    <dbReference type="NCBI Taxonomy" id="684658"/>
    <lineage>
        <taxon>Eukaryota</taxon>
        <taxon>Metazoa</taxon>
        <taxon>Ecdysozoa</taxon>
        <taxon>Arthropoda</taxon>
        <taxon>Hexapoda</taxon>
        <taxon>Insecta</taxon>
        <taxon>Pterygota</taxon>
        <taxon>Neoptera</taxon>
        <taxon>Endopterygota</taxon>
        <taxon>Hymenoptera</taxon>
        <taxon>Apocrita</taxon>
        <taxon>Ichneumonoidea</taxon>
        <taxon>Braconidae</taxon>
        <taxon>Aphidiinae</taxon>
        <taxon>Aphidius</taxon>
    </lineage>
</organism>
<name>A0A834Y3Q4_APHGI</name>
<feature type="domain" description="MYND-type" evidence="8">
    <location>
        <begin position="1208"/>
        <end position="1247"/>
    </location>
</feature>
<keyword evidence="3" id="KW-0949">S-adenosyl-L-methionine</keyword>
<evidence type="ECO:0000256" key="5">
    <source>
        <dbReference type="ARBA" id="ARBA00022771"/>
    </source>
</evidence>
<dbReference type="PROSITE" id="PS50865">
    <property type="entry name" value="ZF_MYND_2"/>
    <property type="match status" value="1"/>
</dbReference>
<keyword evidence="5 7" id="KW-0863">Zinc-finger</keyword>
<dbReference type="EMBL" id="JACMRX010000002">
    <property type="protein sequence ID" value="KAF7995911.1"/>
    <property type="molecule type" value="Genomic_DNA"/>
</dbReference>
<dbReference type="InterPro" id="IPR052097">
    <property type="entry name" value="SET-MYND_domain_protein"/>
</dbReference>
<evidence type="ECO:0000313" key="9">
    <source>
        <dbReference type="EMBL" id="KAF7995911.1"/>
    </source>
</evidence>
<dbReference type="GO" id="GO:0008270">
    <property type="term" value="F:zinc ion binding"/>
    <property type="evidence" value="ECO:0007669"/>
    <property type="project" value="UniProtKB-KW"/>
</dbReference>
<dbReference type="InterPro" id="IPR046341">
    <property type="entry name" value="SET_dom_sf"/>
</dbReference>
<dbReference type="GO" id="GO:0032259">
    <property type="term" value="P:methylation"/>
    <property type="evidence" value="ECO:0007669"/>
    <property type="project" value="UniProtKB-KW"/>
</dbReference>
<accession>A0A834Y3Q4</accession>
<keyword evidence="6" id="KW-0862">Zinc</keyword>